<keyword evidence="3" id="KW-0677">Repeat</keyword>
<dbReference type="CDD" id="cd00191">
    <property type="entry name" value="TY"/>
    <property type="match status" value="1"/>
</dbReference>
<feature type="disulfide bond" evidence="5">
    <location>
        <begin position="29"/>
        <end position="36"/>
    </location>
</feature>
<dbReference type="PROSITE" id="PS51162">
    <property type="entry name" value="THYROGLOBULIN_1_2"/>
    <property type="match status" value="1"/>
</dbReference>
<keyword evidence="4 5" id="KW-1015">Disulfide bond</keyword>
<reference evidence="7" key="2">
    <citation type="submission" date="2025-09" db="UniProtKB">
        <authorList>
            <consortium name="Ensembl"/>
        </authorList>
    </citation>
    <scope>IDENTIFICATION</scope>
</reference>
<evidence type="ECO:0000256" key="2">
    <source>
        <dbReference type="ARBA" id="ARBA00022525"/>
    </source>
</evidence>
<proteinExistence type="predicted"/>
<dbReference type="InterPro" id="IPR000716">
    <property type="entry name" value="Thyroglobulin_1"/>
</dbReference>
<sequence>YTPGSSSQGRPGEFVPQCDGNGNFLPQQCWASTGYCWCVNIITGKEIPNTRTPPGVTPVQCGE</sequence>
<dbReference type="GO" id="GO:0005604">
    <property type="term" value="C:basement membrane"/>
    <property type="evidence" value="ECO:0007669"/>
    <property type="project" value="TreeGrafter"/>
</dbReference>
<dbReference type="InterPro" id="IPR036857">
    <property type="entry name" value="Thyroglobulin_1_sf"/>
</dbReference>
<dbReference type="SMART" id="SM00211">
    <property type="entry name" value="TY"/>
    <property type="match status" value="1"/>
</dbReference>
<protein>
    <recommendedName>
        <fullName evidence="6">Thyroglobulin type-1 domain-containing protein</fullName>
    </recommendedName>
</protein>
<dbReference type="Proteomes" id="UP000694568">
    <property type="component" value="Unplaced"/>
</dbReference>
<feature type="domain" description="Thyroglobulin type-1" evidence="6">
    <location>
        <begin position="1"/>
        <end position="61"/>
    </location>
</feature>
<keyword evidence="8" id="KW-1185">Reference proteome</keyword>
<dbReference type="PANTHER" id="PTHR12352:SF3">
    <property type="entry name" value="NIDOGEN-2"/>
    <property type="match status" value="1"/>
</dbReference>
<evidence type="ECO:0000256" key="3">
    <source>
        <dbReference type="ARBA" id="ARBA00022737"/>
    </source>
</evidence>
<evidence type="ECO:0000313" key="8">
    <source>
        <dbReference type="Proteomes" id="UP000694568"/>
    </source>
</evidence>
<evidence type="ECO:0000256" key="5">
    <source>
        <dbReference type="PROSITE-ProRule" id="PRU00500"/>
    </source>
</evidence>
<keyword evidence="2" id="KW-0964">Secreted</keyword>
<evidence type="ECO:0000259" key="6">
    <source>
        <dbReference type="PROSITE" id="PS51162"/>
    </source>
</evidence>
<dbReference type="GO" id="GO:0007160">
    <property type="term" value="P:cell-matrix adhesion"/>
    <property type="evidence" value="ECO:0007669"/>
    <property type="project" value="TreeGrafter"/>
</dbReference>
<evidence type="ECO:0000256" key="1">
    <source>
        <dbReference type="ARBA" id="ARBA00004613"/>
    </source>
</evidence>
<evidence type="ECO:0000256" key="4">
    <source>
        <dbReference type="ARBA" id="ARBA00023157"/>
    </source>
</evidence>
<dbReference type="InterPro" id="IPR051950">
    <property type="entry name" value="Dev_reg/Prot_inhib"/>
</dbReference>
<comment type="subcellular location">
    <subcellularLocation>
        <location evidence="1">Secreted</location>
    </subcellularLocation>
</comment>
<dbReference type="GeneTree" id="ENSGT00970000193619"/>
<name>A0A8C9XQK6_SANLU</name>
<comment type="caution">
    <text evidence="5">Lacks conserved residue(s) required for the propagation of feature annotation.</text>
</comment>
<evidence type="ECO:0000313" key="7">
    <source>
        <dbReference type="Ensembl" id="ENSSLUP00000012565.1"/>
    </source>
</evidence>
<dbReference type="Pfam" id="PF00086">
    <property type="entry name" value="Thyroglobulin_1"/>
    <property type="match status" value="1"/>
</dbReference>
<dbReference type="PROSITE" id="PS00484">
    <property type="entry name" value="THYROGLOBULIN_1_1"/>
    <property type="match status" value="1"/>
</dbReference>
<organism evidence="7 8">
    <name type="scientific">Sander lucioperca</name>
    <name type="common">Pike-perch</name>
    <name type="synonym">Perca lucioperca</name>
    <dbReference type="NCBI Taxonomy" id="283035"/>
    <lineage>
        <taxon>Eukaryota</taxon>
        <taxon>Metazoa</taxon>
        <taxon>Chordata</taxon>
        <taxon>Craniata</taxon>
        <taxon>Vertebrata</taxon>
        <taxon>Euteleostomi</taxon>
        <taxon>Actinopterygii</taxon>
        <taxon>Neopterygii</taxon>
        <taxon>Teleostei</taxon>
        <taxon>Neoteleostei</taxon>
        <taxon>Acanthomorphata</taxon>
        <taxon>Eupercaria</taxon>
        <taxon>Perciformes</taxon>
        <taxon>Percoidei</taxon>
        <taxon>Percidae</taxon>
        <taxon>Luciopercinae</taxon>
        <taxon>Sander</taxon>
    </lineage>
</organism>
<dbReference type="GO" id="GO:0005615">
    <property type="term" value="C:extracellular space"/>
    <property type="evidence" value="ECO:0007669"/>
    <property type="project" value="TreeGrafter"/>
</dbReference>
<dbReference type="PANTHER" id="PTHR12352">
    <property type="entry name" value="SECRETED MODULAR CALCIUM-BINDING PROTEIN"/>
    <property type="match status" value="1"/>
</dbReference>
<dbReference type="AlphaFoldDB" id="A0A8C9XQK6"/>
<reference evidence="7" key="1">
    <citation type="submission" date="2025-08" db="UniProtKB">
        <authorList>
            <consortium name="Ensembl"/>
        </authorList>
    </citation>
    <scope>IDENTIFICATION</scope>
</reference>
<dbReference type="SUPFAM" id="SSF57610">
    <property type="entry name" value="Thyroglobulin type-1 domain"/>
    <property type="match status" value="1"/>
</dbReference>
<dbReference type="Gene3D" id="4.10.800.10">
    <property type="entry name" value="Thyroglobulin type-1"/>
    <property type="match status" value="1"/>
</dbReference>
<accession>A0A8C9XQK6</accession>
<dbReference type="Ensembl" id="ENSSLUT00000012993.1">
    <property type="protein sequence ID" value="ENSSLUP00000012565.1"/>
    <property type="gene ID" value="ENSSLUG00000005965.1"/>
</dbReference>